<evidence type="ECO:0000256" key="15">
    <source>
        <dbReference type="PROSITE-ProRule" id="PRU00169"/>
    </source>
</evidence>
<dbReference type="SUPFAM" id="SSF55785">
    <property type="entry name" value="PYP-like sensor domain (PAS domain)"/>
    <property type="match status" value="3"/>
</dbReference>
<evidence type="ECO:0000259" key="16">
    <source>
        <dbReference type="PROSITE" id="PS50109"/>
    </source>
</evidence>
<dbReference type="EC" id="2.7.13.3" evidence="4"/>
<dbReference type="GO" id="GO:0000155">
    <property type="term" value="F:phosphorelay sensor kinase activity"/>
    <property type="evidence" value="ECO:0007669"/>
    <property type="project" value="InterPro"/>
</dbReference>
<dbReference type="Proteomes" id="UP000031549">
    <property type="component" value="Unassembled WGS sequence"/>
</dbReference>
<dbReference type="InterPro" id="IPR004358">
    <property type="entry name" value="Sig_transdc_His_kin-like_C"/>
</dbReference>
<dbReference type="AlphaFoldDB" id="A0A846HGZ8"/>
<proteinExistence type="inferred from homology"/>
<dbReference type="InterPro" id="IPR000014">
    <property type="entry name" value="PAS"/>
</dbReference>
<evidence type="ECO:0000256" key="7">
    <source>
        <dbReference type="ARBA" id="ARBA00022692"/>
    </source>
</evidence>
<dbReference type="InterPro" id="IPR011006">
    <property type="entry name" value="CheY-like_superfamily"/>
</dbReference>
<dbReference type="Gene3D" id="3.30.565.10">
    <property type="entry name" value="Histidine kinase-like ATPase, C-terminal domain"/>
    <property type="match status" value="1"/>
</dbReference>
<dbReference type="SMART" id="SM00086">
    <property type="entry name" value="PAC"/>
    <property type="match status" value="1"/>
</dbReference>
<dbReference type="SUPFAM" id="SSF52172">
    <property type="entry name" value="CheY-like"/>
    <property type="match status" value="1"/>
</dbReference>
<feature type="modified residue" description="4-aspartylphosphate" evidence="15">
    <location>
        <position position="738"/>
    </location>
</feature>
<dbReference type="InterPro" id="IPR003594">
    <property type="entry name" value="HATPase_dom"/>
</dbReference>
<protein>
    <recommendedName>
        <fullName evidence="14">Circadian input-output histidine kinase CikA</fullName>
        <ecNumber evidence="4">2.7.13.3</ecNumber>
    </recommendedName>
</protein>
<evidence type="ECO:0000256" key="5">
    <source>
        <dbReference type="ARBA" id="ARBA00022553"/>
    </source>
</evidence>
<dbReference type="Pfam" id="PF00512">
    <property type="entry name" value="HisKA"/>
    <property type="match status" value="1"/>
</dbReference>
<evidence type="ECO:0000259" key="19">
    <source>
        <dbReference type="PROSITE" id="PS50113"/>
    </source>
</evidence>
<evidence type="ECO:0000259" key="17">
    <source>
        <dbReference type="PROSITE" id="PS50110"/>
    </source>
</evidence>
<evidence type="ECO:0000256" key="9">
    <source>
        <dbReference type="ARBA" id="ARBA00022777"/>
    </source>
</evidence>
<evidence type="ECO:0000313" key="21">
    <source>
        <dbReference type="Proteomes" id="UP000031549"/>
    </source>
</evidence>
<keyword evidence="5 15" id="KW-0597">Phosphoprotein</keyword>
<comment type="catalytic activity">
    <reaction evidence="1">
        <text>ATP + protein L-histidine = ADP + protein N-phospho-L-histidine.</text>
        <dbReference type="EC" id="2.7.13.3"/>
    </reaction>
</comment>
<dbReference type="FunFam" id="3.30.450.20:FF:000099">
    <property type="entry name" value="Sensory box sensor histidine kinase"/>
    <property type="match status" value="1"/>
</dbReference>
<keyword evidence="11" id="KW-1133">Transmembrane helix</keyword>
<comment type="subcellular location">
    <subcellularLocation>
        <location evidence="2">Membrane</location>
    </subcellularLocation>
</comment>
<dbReference type="InterPro" id="IPR000700">
    <property type="entry name" value="PAS-assoc_C"/>
</dbReference>
<dbReference type="EMBL" id="JTCM02000120">
    <property type="protein sequence ID" value="NEU76602.1"/>
    <property type="molecule type" value="Genomic_DNA"/>
</dbReference>
<keyword evidence="12" id="KW-0902">Two-component regulatory system</keyword>
<dbReference type="InterPro" id="IPR003661">
    <property type="entry name" value="HisK_dim/P_dom"/>
</dbReference>
<keyword evidence="21" id="KW-1185">Reference proteome</keyword>
<sequence length="816" mass="91964">MGFYKPSGDLVWLRLNSTPLFQGDTTTSYAVVTTFSEVASSQHNEPQLEATLRSSEQRFRDMADNAPMMIWVTDPTGYCTYLSRSWYDFSGQTEEAGLGFGWLDVIHPDDRESSKIIFLAANDRQEAFQLEYRLRRFDGEYRTCIDAGRPWKSADGEFKGYIGSVIDIDDRKQAESALRRSEERYRTLFESIDEGFCVIEVLFDENDTPLDYRFLEINPVFEQQTGLRQAVGKTARQLVPDIEDHWIKIYGQVALTGESVRFENGSEAMNRWFDVYTCRTGQPEERKVAIVFKDISDRKLAEKALLSSEEQSRNILESITDAFFALDQDWRFTYVNRQAEHLLERASGDLIGKNFWSEFPGLDGSEFEQLHRRVMSDRVAASLTAFYPDHNRWYEVRTYPAAKGVTIYFRNVTDRKRIEAEREQLLQREQTAREAAETANRIKDEFLAVLSHELRSPLNPILGWSKLLQQGKLDAAKTKTALATIERNAKLQSQLIEDLLDISRILRGKLSLNVMPVDLISVIRAALETVRLAAEAKSLHIQTTFSPDVGKVIGDAGRLQQVVWNLLSNAVKFTFQDGQITVRLTQTGTHAQIQVTDTGKGINPDFLPYVFEHFRQEDAATTRKFGGLGLGLAIARQIVELHGGRIWVESPGEDRGATFTVQIPLASRYSELPSTEQSSVSTSDLSGIYILVVDDDADSRDFITFVLEQAGAIVTAVASGIEALQAVEQSVFDLVVSDIGMPEMDGYTLIQQIRALKPKRQVPAIALTAYAGEIDQQQAYSAGFQAHIAKPVDPNAVIAIVVQFTKRLNAKERSLD</sequence>
<feature type="domain" description="Histidine kinase" evidence="16">
    <location>
        <begin position="449"/>
        <end position="667"/>
    </location>
</feature>
<dbReference type="CDD" id="cd00082">
    <property type="entry name" value="HisKA"/>
    <property type="match status" value="1"/>
</dbReference>
<dbReference type="FunFam" id="1.10.287.130:FF:000004">
    <property type="entry name" value="Ethylene receptor 1"/>
    <property type="match status" value="1"/>
</dbReference>
<dbReference type="CDD" id="cd16922">
    <property type="entry name" value="HATPase_EvgS-ArcB-TorS-like"/>
    <property type="match status" value="1"/>
</dbReference>
<evidence type="ECO:0000256" key="12">
    <source>
        <dbReference type="ARBA" id="ARBA00023012"/>
    </source>
</evidence>
<evidence type="ECO:0000256" key="1">
    <source>
        <dbReference type="ARBA" id="ARBA00000085"/>
    </source>
</evidence>
<evidence type="ECO:0000256" key="3">
    <source>
        <dbReference type="ARBA" id="ARBA00006402"/>
    </source>
</evidence>
<dbReference type="Pfam" id="PF08448">
    <property type="entry name" value="PAS_4"/>
    <property type="match status" value="1"/>
</dbReference>
<keyword evidence="7" id="KW-0812">Transmembrane</keyword>
<dbReference type="InterPro" id="IPR036097">
    <property type="entry name" value="HisK_dim/P_sf"/>
</dbReference>
<dbReference type="InterPro" id="IPR013656">
    <property type="entry name" value="PAS_4"/>
</dbReference>
<dbReference type="Pfam" id="PF13188">
    <property type="entry name" value="PAS_8"/>
    <property type="match status" value="1"/>
</dbReference>
<dbReference type="InterPro" id="IPR001789">
    <property type="entry name" value="Sig_transdc_resp-reg_receiver"/>
</dbReference>
<feature type="domain" description="PAS" evidence="18">
    <location>
        <begin position="55"/>
        <end position="112"/>
    </location>
</feature>
<evidence type="ECO:0000256" key="2">
    <source>
        <dbReference type="ARBA" id="ARBA00004370"/>
    </source>
</evidence>
<dbReference type="SUPFAM" id="SSF55874">
    <property type="entry name" value="ATPase domain of HSP90 chaperone/DNA topoisomerase II/histidine kinase"/>
    <property type="match status" value="1"/>
</dbReference>
<dbReference type="SMART" id="SM00388">
    <property type="entry name" value="HisKA"/>
    <property type="match status" value="1"/>
</dbReference>
<evidence type="ECO:0000259" key="18">
    <source>
        <dbReference type="PROSITE" id="PS50112"/>
    </source>
</evidence>
<dbReference type="SMART" id="SM00448">
    <property type="entry name" value="REC"/>
    <property type="match status" value="1"/>
</dbReference>
<comment type="similarity">
    <text evidence="3">In the N-terminal section; belongs to the phytochrome family.</text>
</comment>
<dbReference type="Pfam" id="PF08447">
    <property type="entry name" value="PAS_3"/>
    <property type="match status" value="1"/>
</dbReference>
<dbReference type="NCBIfam" id="TIGR00229">
    <property type="entry name" value="sensory_box"/>
    <property type="match status" value="3"/>
</dbReference>
<comment type="caution">
    <text evidence="20">The sequence shown here is derived from an EMBL/GenBank/DDBJ whole genome shotgun (WGS) entry which is preliminary data.</text>
</comment>
<evidence type="ECO:0000256" key="11">
    <source>
        <dbReference type="ARBA" id="ARBA00022989"/>
    </source>
</evidence>
<keyword evidence="13" id="KW-0472">Membrane</keyword>
<dbReference type="Gene3D" id="3.40.50.2300">
    <property type="match status" value="1"/>
</dbReference>
<dbReference type="InterPro" id="IPR013655">
    <property type="entry name" value="PAS_fold_3"/>
</dbReference>
<dbReference type="Pfam" id="PF00072">
    <property type="entry name" value="Response_reg"/>
    <property type="match status" value="1"/>
</dbReference>
<evidence type="ECO:0000313" key="20">
    <source>
        <dbReference type="EMBL" id="NEU76602.1"/>
    </source>
</evidence>
<accession>A0A846HGZ8</accession>
<dbReference type="FunFam" id="3.30.565.10:FF:000010">
    <property type="entry name" value="Sensor histidine kinase RcsC"/>
    <property type="match status" value="1"/>
</dbReference>
<organism evidence="20 21">
    <name type="scientific">Hassallia byssoidea VB512170</name>
    <dbReference type="NCBI Taxonomy" id="1304833"/>
    <lineage>
        <taxon>Bacteria</taxon>
        <taxon>Bacillati</taxon>
        <taxon>Cyanobacteriota</taxon>
        <taxon>Cyanophyceae</taxon>
        <taxon>Nostocales</taxon>
        <taxon>Tolypothrichaceae</taxon>
        <taxon>Hassallia</taxon>
    </lineage>
</organism>
<dbReference type="GO" id="GO:0009927">
    <property type="term" value="F:histidine phosphotransfer kinase activity"/>
    <property type="evidence" value="ECO:0007669"/>
    <property type="project" value="TreeGrafter"/>
</dbReference>
<keyword evidence="9" id="KW-0418">Kinase</keyword>
<evidence type="ECO:0000256" key="10">
    <source>
        <dbReference type="ARBA" id="ARBA00022840"/>
    </source>
</evidence>
<dbReference type="Gene3D" id="3.30.450.20">
    <property type="entry name" value="PAS domain"/>
    <property type="match status" value="3"/>
</dbReference>
<gene>
    <name evidence="20" type="ORF">PI95_029860</name>
</gene>
<dbReference type="InterPro" id="IPR036890">
    <property type="entry name" value="HATPase_C_sf"/>
</dbReference>
<dbReference type="PANTHER" id="PTHR43047:SF72">
    <property type="entry name" value="OSMOSENSING HISTIDINE PROTEIN KINASE SLN1"/>
    <property type="match status" value="1"/>
</dbReference>
<dbReference type="SUPFAM" id="SSF47384">
    <property type="entry name" value="Homodimeric domain of signal transducing histidine kinase"/>
    <property type="match status" value="1"/>
</dbReference>
<dbReference type="InterPro" id="IPR035965">
    <property type="entry name" value="PAS-like_dom_sf"/>
</dbReference>
<evidence type="ECO:0000256" key="4">
    <source>
        <dbReference type="ARBA" id="ARBA00012438"/>
    </source>
</evidence>
<dbReference type="SMART" id="SM00387">
    <property type="entry name" value="HATPase_c"/>
    <property type="match status" value="1"/>
</dbReference>
<dbReference type="InterPro" id="IPR001610">
    <property type="entry name" value="PAC"/>
</dbReference>
<dbReference type="CDD" id="cd17580">
    <property type="entry name" value="REC_2_DhkD-like"/>
    <property type="match status" value="1"/>
</dbReference>
<dbReference type="PROSITE" id="PS50109">
    <property type="entry name" value="HIS_KIN"/>
    <property type="match status" value="1"/>
</dbReference>
<dbReference type="InterPro" id="IPR005467">
    <property type="entry name" value="His_kinase_dom"/>
</dbReference>
<keyword evidence="6" id="KW-0808">Transferase</keyword>
<keyword evidence="10" id="KW-0067">ATP-binding</keyword>
<dbReference type="PROSITE" id="PS50110">
    <property type="entry name" value="RESPONSE_REGULATORY"/>
    <property type="match status" value="1"/>
</dbReference>
<dbReference type="Pfam" id="PF02518">
    <property type="entry name" value="HATPase_c"/>
    <property type="match status" value="1"/>
</dbReference>
<dbReference type="CDD" id="cd00130">
    <property type="entry name" value="PAS"/>
    <property type="match status" value="2"/>
</dbReference>
<evidence type="ECO:0000256" key="8">
    <source>
        <dbReference type="ARBA" id="ARBA00022741"/>
    </source>
</evidence>
<keyword evidence="8" id="KW-0547">Nucleotide-binding</keyword>
<feature type="domain" description="Response regulatory" evidence="17">
    <location>
        <begin position="689"/>
        <end position="805"/>
    </location>
</feature>
<dbReference type="GO" id="GO:0005886">
    <property type="term" value="C:plasma membrane"/>
    <property type="evidence" value="ECO:0007669"/>
    <property type="project" value="TreeGrafter"/>
</dbReference>
<feature type="domain" description="PAC" evidence="19">
    <location>
        <begin position="128"/>
        <end position="180"/>
    </location>
</feature>
<reference evidence="20 21" key="1">
    <citation type="journal article" date="2015" name="Genome Announc.">
        <title>Draft Genome Sequence of Cyanobacterium Hassallia byssoidea Strain VB512170, Isolated from Monuments in India.</title>
        <authorList>
            <person name="Singh D."/>
            <person name="Chandrababunaidu M.M."/>
            <person name="Panda A."/>
            <person name="Sen D."/>
            <person name="Bhattacharyya S."/>
            <person name="Adhikary S.P."/>
            <person name="Tripathy S."/>
        </authorList>
    </citation>
    <scope>NUCLEOTIDE SEQUENCE [LARGE SCALE GENOMIC DNA]</scope>
    <source>
        <strain evidence="20 21">VB512170</strain>
    </source>
</reference>
<evidence type="ECO:0000256" key="13">
    <source>
        <dbReference type="ARBA" id="ARBA00023136"/>
    </source>
</evidence>
<evidence type="ECO:0000256" key="14">
    <source>
        <dbReference type="ARBA" id="ARBA00074306"/>
    </source>
</evidence>
<dbReference type="PROSITE" id="PS50112">
    <property type="entry name" value="PAS"/>
    <property type="match status" value="2"/>
</dbReference>
<dbReference type="Gene3D" id="1.10.287.130">
    <property type="match status" value="1"/>
</dbReference>
<dbReference type="PRINTS" id="PR00344">
    <property type="entry name" value="BCTRLSENSOR"/>
</dbReference>
<dbReference type="SMART" id="SM00091">
    <property type="entry name" value="PAS"/>
    <property type="match status" value="3"/>
</dbReference>
<dbReference type="GO" id="GO:0005524">
    <property type="term" value="F:ATP binding"/>
    <property type="evidence" value="ECO:0007669"/>
    <property type="project" value="UniProtKB-KW"/>
</dbReference>
<dbReference type="PROSITE" id="PS50113">
    <property type="entry name" value="PAC"/>
    <property type="match status" value="1"/>
</dbReference>
<evidence type="ECO:0000256" key="6">
    <source>
        <dbReference type="ARBA" id="ARBA00022679"/>
    </source>
</evidence>
<dbReference type="PANTHER" id="PTHR43047">
    <property type="entry name" value="TWO-COMPONENT HISTIDINE PROTEIN KINASE"/>
    <property type="match status" value="1"/>
</dbReference>
<name>A0A846HGZ8_9CYAN</name>
<feature type="domain" description="PAS" evidence="18">
    <location>
        <begin position="308"/>
        <end position="378"/>
    </location>
</feature>